<dbReference type="Proteomes" id="UP001140096">
    <property type="component" value="Unassembled WGS sequence"/>
</dbReference>
<evidence type="ECO:0000313" key="1">
    <source>
        <dbReference type="EMBL" id="KAJ2804503.1"/>
    </source>
</evidence>
<sequence>MDSPLSPSQPLPMLIVRKIVEYLENRSRASFSLDIDAHNKGKSVLTPLLSVSERWCAAALASICDNCLLSFDYPHKAIEVSFPAWPASVPYSQYRKTHLAKRVIISVALWKTCDGTFSDVVSRSQYENLSFPSANTLMLKLSNAECTTTGQLGSVSTPVAVANEEKVTSYVRSLLRLAPSVTDVIVSISSLNDKVPNSPQLYDTLVSELCRGSVKRVRVRSELKTGIVLIGLQRISALVSITQGPGMDSAPFAALAYLNKGTLDHLEIEVVTEVDWLTLLYGGTETMAVYSNLAWLALTVDKVPYTVTWAAIEDLAPFPALSTLGVFGGYPFDDDMLFRSNGNSLMNLHLPFGAMARNVLVRFKVLQRCGGIRMNSVRIGKVSVEDYVFMTERANVPIKQQMHHILGASLRLTLSDETIGLQLLGAIYAAPSTSMLQRLVFTNLVFDLGHIIRVIAALPSLVSFTCAVRGLHSNIRGIPATERPKSLRTKHYPLSVNFRELLVPYTAGTSAANAAIVAMQLAVLCPNFVYVELPPKLRNDFSREVAWAICNNSFEPYANSIRRLIYRDLDG</sequence>
<keyword evidence="2" id="KW-1185">Reference proteome</keyword>
<name>A0ACC1LA72_9FUNG</name>
<accession>A0ACC1LA72</accession>
<comment type="caution">
    <text evidence="1">The sequence shown here is derived from an EMBL/GenBank/DDBJ whole genome shotgun (WGS) entry which is preliminary data.</text>
</comment>
<reference evidence="1" key="1">
    <citation type="submission" date="2022-07" db="EMBL/GenBank/DDBJ databases">
        <title>Phylogenomic reconstructions and comparative analyses of Kickxellomycotina fungi.</title>
        <authorList>
            <person name="Reynolds N.K."/>
            <person name="Stajich J.E."/>
            <person name="Barry K."/>
            <person name="Grigoriev I.V."/>
            <person name="Crous P."/>
            <person name="Smith M.E."/>
        </authorList>
    </citation>
    <scope>NUCLEOTIDE SEQUENCE</scope>
    <source>
        <strain evidence="1">CBS 102833</strain>
    </source>
</reference>
<organism evidence="1 2">
    <name type="scientific">Coemansia furcata</name>
    <dbReference type="NCBI Taxonomy" id="417177"/>
    <lineage>
        <taxon>Eukaryota</taxon>
        <taxon>Fungi</taxon>
        <taxon>Fungi incertae sedis</taxon>
        <taxon>Zoopagomycota</taxon>
        <taxon>Kickxellomycotina</taxon>
        <taxon>Kickxellomycetes</taxon>
        <taxon>Kickxellales</taxon>
        <taxon>Kickxellaceae</taxon>
        <taxon>Coemansia</taxon>
    </lineage>
</organism>
<evidence type="ECO:0000313" key="2">
    <source>
        <dbReference type="Proteomes" id="UP001140096"/>
    </source>
</evidence>
<dbReference type="EMBL" id="JANBUP010001629">
    <property type="protein sequence ID" value="KAJ2804503.1"/>
    <property type="molecule type" value="Genomic_DNA"/>
</dbReference>
<proteinExistence type="predicted"/>
<protein>
    <submittedName>
        <fullName evidence="1">Uncharacterized protein</fullName>
    </submittedName>
</protein>
<gene>
    <name evidence="1" type="ORF">H4S07_004210</name>
</gene>